<accession>H2ZND7</accession>
<dbReference type="InterPro" id="IPR023627">
    <property type="entry name" value="Rcmb_RecR"/>
</dbReference>
<dbReference type="AlphaFoldDB" id="H2ZND7"/>
<dbReference type="GO" id="GO:0097629">
    <property type="term" value="C:extrinsic component of omegasome membrane"/>
    <property type="evidence" value="ECO:0007669"/>
    <property type="project" value="TreeGrafter"/>
</dbReference>
<keyword evidence="2" id="KW-1185">Reference proteome</keyword>
<dbReference type="SUPFAM" id="SSF111304">
    <property type="entry name" value="Recombination protein RecR"/>
    <property type="match status" value="1"/>
</dbReference>
<protein>
    <submittedName>
        <fullName evidence="1">Uncharacterized protein</fullName>
    </submittedName>
</protein>
<dbReference type="Ensembl" id="ENSCSAVT00000019310.1">
    <property type="protein sequence ID" value="ENSCSAVP00000019103.1"/>
    <property type="gene ID" value="ENSCSAVG00000011216.1"/>
</dbReference>
<proteinExistence type="predicted"/>
<dbReference type="InParanoid" id="H2ZND7"/>
<dbReference type="HOGENOM" id="CLU_1158641_0_0_1"/>
<dbReference type="PANTHER" id="PTHR13664:SF0">
    <property type="entry name" value="BECLIN 1-ASSOCIATED AUTOPHAGY-RELATED KEY REGULATOR"/>
    <property type="match status" value="1"/>
</dbReference>
<dbReference type="GO" id="GO:0009267">
    <property type="term" value="P:cellular response to starvation"/>
    <property type="evidence" value="ECO:0007669"/>
    <property type="project" value="TreeGrafter"/>
</dbReference>
<dbReference type="STRING" id="51511.ENSCSAVP00000019103"/>
<dbReference type="GO" id="GO:0043495">
    <property type="term" value="F:protein-membrane adaptor activity"/>
    <property type="evidence" value="ECO:0007669"/>
    <property type="project" value="TreeGrafter"/>
</dbReference>
<dbReference type="Proteomes" id="UP000007875">
    <property type="component" value="Unassembled WGS sequence"/>
</dbReference>
<reference evidence="1" key="3">
    <citation type="submission" date="2025-09" db="UniProtKB">
        <authorList>
            <consortium name="Ensembl"/>
        </authorList>
    </citation>
    <scope>IDENTIFICATION</scope>
</reference>
<dbReference type="GO" id="GO:0005776">
    <property type="term" value="C:autophagosome"/>
    <property type="evidence" value="ECO:0007669"/>
    <property type="project" value="TreeGrafter"/>
</dbReference>
<dbReference type="GO" id="GO:0035014">
    <property type="term" value="F:phosphatidylinositol 3-kinase regulator activity"/>
    <property type="evidence" value="ECO:0007669"/>
    <property type="project" value="TreeGrafter"/>
</dbReference>
<dbReference type="GO" id="GO:0035032">
    <property type="term" value="C:phosphatidylinositol 3-kinase complex, class III"/>
    <property type="evidence" value="ECO:0007669"/>
    <property type="project" value="TreeGrafter"/>
</dbReference>
<evidence type="ECO:0000313" key="2">
    <source>
        <dbReference type="Proteomes" id="UP000007875"/>
    </source>
</evidence>
<sequence>METGELSEEMQDPTTSINIIYDRCGLCGNIGKALACLYCMQSDSKRFLVLTTPTKSLRSLNFQGKYMYLSRDIQDKIQNVHQVLSQHEQLIISSSNSVEELAIQASLKFKIAHCSQNVARLKKLLLARKLEMKQQQNLLLDNKRVIMTLRKKIGKVSQKKSKMKEYIRNRQDSILAIRKKEQILREDLQIHRLKHISMLVQYIFPIEECNKSDLPNMVPQVHDDHGSEVDRETALLQEEL</sequence>
<dbReference type="PANTHER" id="PTHR13664">
    <property type="entry name" value="BECLIN 1-ASSOCIATED AUTOPHAGY-RELATED KEY REGULATOR"/>
    <property type="match status" value="1"/>
</dbReference>
<dbReference type="GO" id="GO:0016240">
    <property type="term" value="P:autophagosome membrane docking"/>
    <property type="evidence" value="ECO:0007669"/>
    <property type="project" value="TreeGrafter"/>
</dbReference>
<evidence type="ECO:0000313" key="1">
    <source>
        <dbReference type="Ensembl" id="ENSCSAVP00000019103.1"/>
    </source>
</evidence>
<dbReference type="GO" id="GO:0000045">
    <property type="term" value="P:autophagosome assembly"/>
    <property type="evidence" value="ECO:0007669"/>
    <property type="project" value="TreeGrafter"/>
</dbReference>
<name>H2ZND7_CIOSA</name>
<reference evidence="2" key="1">
    <citation type="submission" date="2003-08" db="EMBL/GenBank/DDBJ databases">
        <authorList>
            <person name="Birren B."/>
            <person name="Nusbaum C."/>
            <person name="Abebe A."/>
            <person name="Abouelleil A."/>
            <person name="Adekoya E."/>
            <person name="Ait-zahra M."/>
            <person name="Allen N."/>
            <person name="Allen T."/>
            <person name="An P."/>
            <person name="Anderson M."/>
            <person name="Anderson S."/>
            <person name="Arachchi H."/>
            <person name="Armbruster J."/>
            <person name="Bachantsang P."/>
            <person name="Baldwin J."/>
            <person name="Barry A."/>
            <person name="Bayul T."/>
            <person name="Blitshsteyn B."/>
            <person name="Bloom T."/>
            <person name="Blye J."/>
            <person name="Boguslavskiy L."/>
            <person name="Borowsky M."/>
            <person name="Boukhgalter B."/>
            <person name="Brunache A."/>
            <person name="Butler J."/>
            <person name="Calixte N."/>
            <person name="Calvo S."/>
            <person name="Camarata J."/>
            <person name="Campo K."/>
            <person name="Chang J."/>
            <person name="Cheshatsang Y."/>
            <person name="Citroen M."/>
            <person name="Collymore A."/>
            <person name="Considine T."/>
            <person name="Cook A."/>
            <person name="Cooke P."/>
            <person name="Corum B."/>
            <person name="Cuomo C."/>
            <person name="David R."/>
            <person name="Dawoe T."/>
            <person name="Degray S."/>
            <person name="Dodge S."/>
            <person name="Dooley K."/>
            <person name="Dorje P."/>
            <person name="Dorjee K."/>
            <person name="Dorris L."/>
            <person name="Duffey N."/>
            <person name="Dupes A."/>
            <person name="Elkins T."/>
            <person name="Engels R."/>
            <person name="Erickson J."/>
            <person name="Farina A."/>
            <person name="Faro S."/>
            <person name="Ferreira P."/>
            <person name="Fischer H."/>
            <person name="Fitzgerald M."/>
            <person name="Foley K."/>
            <person name="Gage D."/>
            <person name="Galagan J."/>
            <person name="Gearin G."/>
            <person name="Gnerre S."/>
            <person name="Gnirke A."/>
            <person name="Goyette A."/>
            <person name="Graham J."/>
            <person name="Grandbois E."/>
            <person name="Gyaltsen K."/>
            <person name="Hafez N."/>
            <person name="Hagopian D."/>
            <person name="Hagos B."/>
            <person name="Hall J."/>
            <person name="Hatcher B."/>
            <person name="Heller A."/>
            <person name="Higgins H."/>
            <person name="Honan T."/>
            <person name="Horn A."/>
            <person name="Houde N."/>
            <person name="Hughes L."/>
            <person name="Hulme W."/>
            <person name="Husby E."/>
            <person name="Iliev I."/>
            <person name="Jaffe D."/>
            <person name="Jones C."/>
            <person name="Kamal M."/>
            <person name="Kamat A."/>
            <person name="Kamvysselis M."/>
            <person name="Karlsson E."/>
            <person name="Kells C."/>
            <person name="Kieu A."/>
            <person name="Kisner P."/>
            <person name="Kodira C."/>
            <person name="Kulbokas E."/>
            <person name="Labutti K."/>
            <person name="Lama D."/>
            <person name="Landers T."/>
            <person name="Leger J."/>
            <person name="Levine S."/>
            <person name="Lewis D."/>
            <person name="Lewis T."/>
            <person name="Lindblad-toh K."/>
            <person name="Liu X."/>
            <person name="Lokyitsang T."/>
            <person name="Lokyitsang Y."/>
            <person name="Lucien O."/>
            <person name="Lui A."/>
            <person name="Ma L.J."/>
            <person name="Mabbitt R."/>
            <person name="Macdonald J."/>
            <person name="Maclean C."/>
            <person name="Major J."/>
            <person name="Manning J."/>
            <person name="Marabella R."/>
            <person name="Maru K."/>
            <person name="Matthews C."/>
            <person name="Mauceli E."/>
            <person name="Mccarthy M."/>
            <person name="Mcdonough S."/>
            <person name="Mcghee T."/>
            <person name="Meldrim J."/>
            <person name="Meneus L."/>
            <person name="Mesirov J."/>
            <person name="Mihalev A."/>
            <person name="Mihova T."/>
            <person name="Mikkelsen T."/>
            <person name="Mlenga V."/>
            <person name="Moru K."/>
            <person name="Mozes J."/>
            <person name="Mulrain L."/>
            <person name="Munson G."/>
            <person name="Naylor J."/>
            <person name="Newes C."/>
            <person name="Nguyen C."/>
            <person name="Nguyen N."/>
            <person name="Nguyen T."/>
            <person name="Nicol R."/>
            <person name="Nielsen C."/>
            <person name="Nizzari M."/>
            <person name="Norbu C."/>
            <person name="Norbu N."/>
            <person name="O'donnell P."/>
            <person name="Okoawo O."/>
            <person name="O'leary S."/>
            <person name="Omotosho B."/>
            <person name="O'neill K."/>
            <person name="Osman S."/>
            <person name="Parker S."/>
            <person name="Perrin D."/>
            <person name="Phunkhang P."/>
            <person name="Piqani B."/>
            <person name="Purcell S."/>
            <person name="Rachupka T."/>
            <person name="Ramasamy U."/>
            <person name="Rameau R."/>
            <person name="Ray V."/>
            <person name="Raymond C."/>
            <person name="Retta R."/>
            <person name="Richardson S."/>
            <person name="Rise C."/>
            <person name="Rodriguez J."/>
            <person name="Rogers J."/>
            <person name="Rogov P."/>
            <person name="Rutman M."/>
            <person name="Schupbach R."/>
            <person name="Seaman C."/>
            <person name="Settipalli S."/>
            <person name="Sharpe T."/>
            <person name="Sheridan J."/>
            <person name="Sherpa N."/>
            <person name="Shi J."/>
            <person name="Smirnov S."/>
            <person name="Smith C."/>
            <person name="Sougnez C."/>
            <person name="Spencer B."/>
            <person name="Stalker J."/>
            <person name="Stange-thomann N."/>
            <person name="Stavropoulos S."/>
            <person name="Stetson K."/>
            <person name="Stone C."/>
            <person name="Stone S."/>
            <person name="Stubbs M."/>
            <person name="Talamas J."/>
            <person name="Tchuinga P."/>
            <person name="Tenzing P."/>
            <person name="Tesfaye S."/>
            <person name="Theodore J."/>
            <person name="Thoulutsang Y."/>
            <person name="Topham K."/>
            <person name="Towey S."/>
            <person name="Tsamla T."/>
            <person name="Tsomo N."/>
            <person name="Vallee D."/>
            <person name="Vassiliev H."/>
            <person name="Venkataraman V."/>
            <person name="Vinson J."/>
            <person name="Vo A."/>
            <person name="Wade C."/>
            <person name="Wang S."/>
            <person name="Wangchuk T."/>
            <person name="Wangdi T."/>
            <person name="Whittaker C."/>
            <person name="Wilkinson J."/>
            <person name="Wu Y."/>
            <person name="Wyman D."/>
            <person name="Yadav S."/>
            <person name="Yang S."/>
            <person name="Yang X."/>
            <person name="Yeager S."/>
            <person name="Yee E."/>
            <person name="Young G."/>
            <person name="Zainoun J."/>
            <person name="Zembeck L."/>
            <person name="Zimmer A."/>
            <person name="Zody M."/>
            <person name="Lander E."/>
        </authorList>
    </citation>
    <scope>NUCLEOTIDE SEQUENCE [LARGE SCALE GENOMIC DNA]</scope>
</reference>
<dbReference type="GO" id="GO:0000423">
    <property type="term" value="P:mitophagy"/>
    <property type="evidence" value="ECO:0007669"/>
    <property type="project" value="TreeGrafter"/>
</dbReference>
<organism evidence="1 2">
    <name type="scientific">Ciona savignyi</name>
    <name type="common">Pacific transparent sea squirt</name>
    <dbReference type="NCBI Taxonomy" id="51511"/>
    <lineage>
        <taxon>Eukaryota</taxon>
        <taxon>Metazoa</taxon>
        <taxon>Chordata</taxon>
        <taxon>Tunicata</taxon>
        <taxon>Ascidiacea</taxon>
        <taxon>Phlebobranchia</taxon>
        <taxon>Cionidae</taxon>
        <taxon>Ciona</taxon>
    </lineage>
</organism>
<dbReference type="GO" id="GO:0097632">
    <property type="term" value="C:extrinsic component of phagophore assembly site membrane"/>
    <property type="evidence" value="ECO:0007669"/>
    <property type="project" value="TreeGrafter"/>
</dbReference>
<reference evidence="1" key="2">
    <citation type="submission" date="2025-08" db="UniProtKB">
        <authorList>
            <consortium name="Ensembl"/>
        </authorList>
    </citation>
    <scope>IDENTIFICATION</scope>
</reference>